<dbReference type="EMBL" id="GBYX01476215">
    <property type="protein sequence ID" value="JAO05462.1"/>
    <property type="molecule type" value="Transcribed_RNA"/>
</dbReference>
<dbReference type="Pfam" id="PF01094">
    <property type="entry name" value="ANF_receptor"/>
    <property type="match status" value="1"/>
</dbReference>
<dbReference type="AlphaFoldDB" id="A0A0S7EJW5"/>
<gene>
    <name evidence="8" type="primary">CASR</name>
</gene>
<evidence type="ECO:0000256" key="4">
    <source>
        <dbReference type="ARBA" id="ARBA00023136"/>
    </source>
</evidence>
<dbReference type="InterPro" id="IPR000068">
    <property type="entry name" value="GPCR_3_Ca_sens_rcpt-rel"/>
</dbReference>
<dbReference type="PANTHER" id="PTHR24061">
    <property type="entry name" value="CALCIUM-SENSING RECEPTOR-RELATED"/>
    <property type="match status" value="1"/>
</dbReference>
<proteinExistence type="predicted"/>
<comment type="subcellular location">
    <subcellularLocation>
        <location evidence="1">Membrane</location>
        <topology evidence="1">Multi-pass membrane protein</topology>
    </subcellularLocation>
</comment>
<keyword evidence="6" id="KW-0325">Glycoprotein</keyword>
<dbReference type="PANTHER" id="PTHR24061:SF418">
    <property type="entry name" value="C-FAMILY ODORANT RECEPTOR OLFCQ19-RELATED"/>
    <property type="match status" value="1"/>
</dbReference>
<sequence>MTMAFAVEEINKNPSLLPNVTLGYSLYDNCATLSVGFSAALALASGQEERFSIQESCSGTPPVVGIVGDPFSTFSIAASNVLGLYRLPMVSLPFGKATRIFQSVAGITEIFSTK</sequence>
<keyword evidence="5" id="KW-0675">Receptor</keyword>
<protein>
    <submittedName>
        <fullName evidence="8">CASR</fullName>
    </submittedName>
</protein>
<evidence type="ECO:0000259" key="7">
    <source>
        <dbReference type="Pfam" id="PF01094"/>
    </source>
</evidence>
<evidence type="ECO:0000256" key="3">
    <source>
        <dbReference type="ARBA" id="ARBA00022989"/>
    </source>
</evidence>
<dbReference type="Gene3D" id="3.40.50.2300">
    <property type="match status" value="1"/>
</dbReference>
<reference evidence="8" key="1">
    <citation type="submission" date="2014-12" db="EMBL/GenBank/DDBJ databases">
        <title>Parallel Evolution in Life History Adaptation Evident in the Tissue-Specific Poeciliopsis prolifica transcriptome.</title>
        <authorList>
            <person name="Jue N.K."/>
            <person name="Foley R.J."/>
            <person name="Obergfell C."/>
            <person name="Reznick D.N."/>
            <person name="O'Neill R.J."/>
            <person name="O'Neill M.J."/>
        </authorList>
    </citation>
    <scope>NUCLEOTIDE SEQUENCE</scope>
</reference>
<dbReference type="GO" id="GO:0004930">
    <property type="term" value="F:G protein-coupled receptor activity"/>
    <property type="evidence" value="ECO:0007669"/>
    <property type="project" value="InterPro"/>
</dbReference>
<evidence type="ECO:0000256" key="1">
    <source>
        <dbReference type="ARBA" id="ARBA00004141"/>
    </source>
</evidence>
<evidence type="ECO:0000256" key="6">
    <source>
        <dbReference type="ARBA" id="ARBA00023180"/>
    </source>
</evidence>
<evidence type="ECO:0000256" key="5">
    <source>
        <dbReference type="ARBA" id="ARBA00023170"/>
    </source>
</evidence>
<accession>A0A0S7EJW5</accession>
<dbReference type="InterPro" id="IPR028082">
    <property type="entry name" value="Peripla_BP_I"/>
</dbReference>
<dbReference type="PRINTS" id="PR00248">
    <property type="entry name" value="GPCRMGR"/>
</dbReference>
<dbReference type="InterPro" id="IPR000337">
    <property type="entry name" value="GPCR_3"/>
</dbReference>
<feature type="domain" description="Receptor ligand binding region" evidence="7">
    <location>
        <begin position="2"/>
        <end position="92"/>
    </location>
</feature>
<evidence type="ECO:0000313" key="8">
    <source>
        <dbReference type="EMBL" id="JAO05462.1"/>
    </source>
</evidence>
<dbReference type="GO" id="GO:0005886">
    <property type="term" value="C:plasma membrane"/>
    <property type="evidence" value="ECO:0007669"/>
    <property type="project" value="TreeGrafter"/>
</dbReference>
<keyword evidence="4" id="KW-0472">Membrane</keyword>
<keyword evidence="2" id="KW-0812">Transmembrane</keyword>
<name>A0A0S7EJW5_9TELE</name>
<dbReference type="InterPro" id="IPR001828">
    <property type="entry name" value="ANF_lig-bd_rcpt"/>
</dbReference>
<organism evidence="8">
    <name type="scientific">Poeciliopsis prolifica</name>
    <name type="common">blackstripe livebearer</name>
    <dbReference type="NCBI Taxonomy" id="188132"/>
    <lineage>
        <taxon>Eukaryota</taxon>
        <taxon>Metazoa</taxon>
        <taxon>Chordata</taxon>
        <taxon>Craniata</taxon>
        <taxon>Vertebrata</taxon>
        <taxon>Euteleostomi</taxon>
        <taxon>Actinopterygii</taxon>
        <taxon>Neopterygii</taxon>
        <taxon>Teleostei</taxon>
        <taxon>Neoteleostei</taxon>
        <taxon>Acanthomorphata</taxon>
        <taxon>Ovalentaria</taxon>
        <taxon>Atherinomorphae</taxon>
        <taxon>Cyprinodontiformes</taxon>
        <taxon>Poeciliidae</taxon>
        <taxon>Poeciliinae</taxon>
        <taxon>Poeciliopsis</taxon>
    </lineage>
</organism>
<dbReference type="SUPFAM" id="SSF53822">
    <property type="entry name" value="Periplasmic binding protein-like I"/>
    <property type="match status" value="1"/>
</dbReference>
<keyword evidence="3" id="KW-1133">Transmembrane helix</keyword>
<evidence type="ECO:0000256" key="2">
    <source>
        <dbReference type="ARBA" id="ARBA00022692"/>
    </source>
</evidence>